<dbReference type="EMBL" id="MN739747">
    <property type="protein sequence ID" value="QHT24672.1"/>
    <property type="molecule type" value="Genomic_DNA"/>
</dbReference>
<name>A0A6C0E7F7_9ZZZZ</name>
<sequence length="240" mass="27908">MKGGDEYLFIKNSSGSLISDDIVKNIIDIIESAKFNKYQQLPIDIDTRINSTYGIFTNDARKGHPTIFKDDDYYVYYYYLRKYEHNMSVAIIDHFNVNENFRNKGYGSKKIKDFLSKYDFIIITRSHNDAFWMRFKYIVRTSEITEALLNKIQSNTSNSDIGSLLRTDLSFVLIGKNILKIIEKQKTNNTPLSYANVVRLPTQKKPNNFNNNSSTRNHSRHKPMSYANALIGVKNKQDLE</sequence>
<accession>A0A6C0E7F7</accession>
<protein>
    <submittedName>
        <fullName evidence="2">Uncharacterized protein</fullName>
    </submittedName>
</protein>
<dbReference type="AlphaFoldDB" id="A0A6C0E7F7"/>
<organism evidence="2">
    <name type="scientific">viral metagenome</name>
    <dbReference type="NCBI Taxonomy" id="1070528"/>
    <lineage>
        <taxon>unclassified sequences</taxon>
        <taxon>metagenomes</taxon>
        <taxon>organismal metagenomes</taxon>
    </lineage>
</organism>
<feature type="region of interest" description="Disordered" evidence="1">
    <location>
        <begin position="203"/>
        <end position="227"/>
    </location>
</feature>
<feature type="compositionally biased region" description="Low complexity" evidence="1">
    <location>
        <begin position="207"/>
        <end position="216"/>
    </location>
</feature>
<evidence type="ECO:0000313" key="2">
    <source>
        <dbReference type="EMBL" id="QHT24672.1"/>
    </source>
</evidence>
<evidence type="ECO:0000256" key="1">
    <source>
        <dbReference type="SAM" id="MobiDB-lite"/>
    </source>
</evidence>
<reference evidence="2" key="1">
    <citation type="journal article" date="2020" name="Nature">
        <title>Giant virus diversity and host interactions through global metagenomics.</title>
        <authorList>
            <person name="Schulz F."/>
            <person name="Roux S."/>
            <person name="Paez-Espino D."/>
            <person name="Jungbluth S."/>
            <person name="Walsh D.A."/>
            <person name="Denef V.J."/>
            <person name="McMahon K.D."/>
            <person name="Konstantinidis K.T."/>
            <person name="Eloe-Fadrosh E.A."/>
            <person name="Kyrpides N.C."/>
            <person name="Woyke T."/>
        </authorList>
    </citation>
    <scope>NUCLEOTIDE SEQUENCE</scope>
    <source>
        <strain evidence="2">GVMAG-M-3300023179-150</strain>
    </source>
</reference>
<proteinExistence type="predicted"/>
<dbReference type="Gene3D" id="3.40.630.30">
    <property type="match status" value="1"/>
</dbReference>